<dbReference type="RefSeq" id="WP_077540921.1">
    <property type="nucleotide sequence ID" value="NZ_CP019633.1"/>
</dbReference>
<dbReference type="InterPro" id="IPR013780">
    <property type="entry name" value="Glyco_hydro_b"/>
</dbReference>
<name>A0A1Q2HRF8_9BACT</name>
<dbReference type="InterPro" id="IPR006584">
    <property type="entry name" value="Cellulose-bd_IV"/>
</dbReference>
<dbReference type="CDD" id="cd04080">
    <property type="entry name" value="CBM6_cellulase-like"/>
    <property type="match status" value="2"/>
</dbReference>
<gene>
    <name evidence="4" type="ORF">L21SP3_01872</name>
</gene>
<dbReference type="InterPro" id="IPR008979">
    <property type="entry name" value="Galactose-bd-like_sf"/>
</dbReference>
<accession>A0A1Q2HRF8</accession>
<proteinExistence type="predicted"/>
<feature type="signal peptide" evidence="2">
    <location>
        <begin position="1"/>
        <end position="24"/>
    </location>
</feature>
<dbReference type="Gene3D" id="2.60.40.1180">
    <property type="entry name" value="Golgi alpha-mannosidase II"/>
    <property type="match status" value="1"/>
</dbReference>
<dbReference type="PROSITE" id="PS00018">
    <property type="entry name" value="EF_HAND_1"/>
    <property type="match status" value="1"/>
</dbReference>
<dbReference type="STRING" id="1940790.L21SP3_01872"/>
<dbReference type="InterPro" id="IPR041342">
    <property type="entry name" value="CBM35"/>
</dbReference>
<dbReference type="GO" id="GO:0030246">
    <property type="term" value="F:carbohydrate binding"/>
    <property type="evidence" value="ECO:0007669"/>
    <property type="project" value="InterPro"/>
</dbReference>
<evidence type="ECO:0000259" key="3">
    <source>
        <dbReference type="PROSITE" id="PS51175"/>
    </source>
</evidence>
<protein>
    <submittedName>
        <fullName evidence="4">Carbohydrate binding module (Family 6)</fullName>
    </submittedName>
</protein>
<dbReference type="KEGG" id="pbu:L21SP3_01872"/>
<dbReference type="OrthoDB" id="221687at2"/>
<dbReference type="SUPFAM" id="SSF51445">
    <property type="entry name" value="(Trans)glycosidases"/>
    <property type="match status" value="1"/>
</dbReference>
<evidence type="ECO:0000313" key="4">
    <source>
        <dbReference type="EMBL" id="AQQ10048.1"/>
    </source>
</evidence>
<evidence type="ECO:0000313" key="5">
    <source>
        <dbReference type="Proteomes" id="UP000188273"/>
    </source>
</evidence>
<dbReference type="SUPFAM" id="SSF49785">
    <property type="entry name" value="Galactose-binding domain-like"/>
    <property type="match status" value="2"/>
</dbReference>
<dbReference type="AlphaFoldDB" id="A0A1Q2HRF8"/>
<dbReference type="InterPro" id="IPR005084">
    <property type="entry name" value="CBM6"/>
</dbReference>
<dbReference type="PANTHER" id="PTHR40469:SF2">
    <property type="entry name" value="GALACTOSE-BINDING DOMAIN-LIKE SUPERFAMILY PROTEIN"/>
    <property type="match status" value="1"/>
</dbReference>
<dbReference type="InterPro" id="IPR017853">
    <property type="entry name" value="GH"/>
</dbReference>
<dbReference type="Proteomes" id="UP000188273">
    <property type="component" value="Chromosome"/>
</dbReference>
<keyword evidence="1 2" id="KW-0732">Signal</keyword>
<feature type="chain" id="PRO_5013179412" evidence="2">
    <location>
        <begin position="25"/>
        <end position="871"/>
    </location>
</feature>
<dbReference type="Gene3D" id="2.60.120.260">
    <property type="entry name" value="Galactose-binding domain-like"/>
    <property type="match status" value="2"/>
</dbReference>
<feature type="domain" description="CBM6" evidence="3">
    <location>
        <begin position="670"/>
        <end position="811"/>
    </location>
</feature>
<reference evidence="5" key="1">
    <citation type="submission" date="2017-02" db="EMBL/GenBank/DDBJ databases">
        <title>Comparative genomics and description of representatives of a novel lineage of planctomycetes thriving in anoxic sediments.</title>
        <authorList>
            <person name="Spring S."/>
            <person name="Bunk B."/>
            <person name="Sproer C."/>
            <person name="Klenk H.-P."/>
        </authorList>
    </citation>
    <scope>NUCLEOTIDE SEQUENCE [LARGE SCALE GENOMIC DNA]</scope>
    <source>
        <strain evidence="5">L21-RPul-D3</strain>
    </source>
</reference>
<dbReference type="EMBL" id="CP019633">
    <property type="protein sequence ID" value="AQQ10048.1"/>
    <property type="molecule type" value="Genomic_DNA"/>
</dbReference>
<dbReference type="PANTHER" id="PTHR40469">
    <property type="entry name" value="SECRETED GLYCOSYL HYDROLASE"/>
    <property type="match status" value="1"/>
</dbReference>
<dbReference type="Gene3D" id="3.20.20.80">
    <property type="entry name" value="Glycosidases"/>
    <property type="match status" value="1"/>
</dbReference>
<dbReference type="PROSITE" id="PS51175">
    <property type="entry name" value="CBM6"/>
    <property type="match status" value="1"/>
</dbReference>
<dbReference type="Pfam" id="PF18099">
    <property type="entry name" value="CBM_35_2"/>
    <property type="match status" value="2"/>
</dbReference>
<dbReference type="SMART" id="SM00606">
    <property type="entry name" value="CBD_IV"/>
    <property type="match status" value="1"/>
</dbReference>
<sequence precursor="true">MSTKIFKVTAAVLLLSLFLSPAYSATGSDAVINADQLGSAVIQWGYDIKWEWKANYINTGHAREVFVDNQFSVLRIPIWGGGDTDRGHPSEGVVLEDEYSIQLEAIGNALAENSDVILFASKKLRGDDSFPEWTKSSAGGPIIPEKYAIMLADYLEMLEDNGFFIDVLGIDNERRFNEGNITTSRYKQTIDELEALSVSRGFDMPLLIAPETYTVSSAENWLSSLKTQGWEDYYDIAGTHHYPNQWYNSSALGDFADTAGDKPKWHSEVHWGINDGLLNDSEKAMRIVFDCFDKGFSAMTYWGYPFGDDHIKLGTALTRSTAGASTAFMDDIDGTSLNLGELITRAFREDNSMTVWLINNSSNAYQDYGFQVQAGTKLIDSDVDYTLWESSGGNLLETLGTAPKTSGTRFEITVPQYSIMVFEFDINDDQNPPSPDPAQWLAAPETIDGNSVYMKAAEAQDPSGVEYYFECTKGSGNDSGWQDSPEYTETGLDADKLYAYKVTVRDKGPYQNQTASSSEKAVVTQGILPGMIEAENYDAGGQNAGYYDNTAGNSYSQYREDDVEILSISDGYAVYAEAGEWLRYSKTLTEGTYKAVIRSTSSYSMQAQLEIEGQEPSEVTLQDTGGWSNWSETVIEPFEVQSSGDGSVRLSITQGEGLIDYVKIIRVIPGVIQAENYAVGGQNEAYYDNSPGNAYGKYRSEDVDILAAGDAGGGFAVYAEAGEWLEYDADVMPGTYDIVIRSSSSYELSGALQVGSGEELPFILPDTGGWNSWEDTIIPAANISEQGECRIRLSFNEGTFKSASVNYIEFTPAAEPADINEDGQIDLLDYSLLAGQWGLPAGTYSADISPQGGDGMVNFADLLEFAQSWLE</sequence>
<evidence type="ECO:0000256" key="1">
    <source>
        <dbReference type="ARBA" id="ARBA00022729"/>
    </source>
</evidence>
<evidence type="ECO:0000256" key="2">
    <source>
        <dbReference type="SAM" id="SignalP"/>
    </source>
</evidence>
<keyword evidence="5" id="KW-1185">Reference proteome</keyword>
<organism evidence="4 5">
    <name type="scientific">Sedimentisphaera cyanobacteriorum</name>
    <dbReference type="NCBI Taxonomy" id="1940790"/>
    <lineage>
        <taxon>Bacteria</taxon>
        <taxon>Pseudomonadati</taxon>
        <taxon>Planctomycetota</taxon>
        <taxon>Phycisphaerae</taxon>
        <taxon>Sedimentisphaerales</taxon>
        <taxon>Sedimentisphaeraceae</taxon>
        <taxon>Sedimentisphaera</taxon>
    </lineage>
</organism>
<dbReference type="InterPro" id="IPR018247">
    <property type="entry name" value="EF_Hand_1_Ca_BS"/>
</dbReference>